<dbReference type="InterPro" id="IPR056866">
    <property type="entry name" value="Znf_WRKY19"/>
</dbReference>
<protein>
    <recommendedName>
        <fullName evidence="1">WRKY19-like zinc finger domain-containing protein</fullName>
    </recommendedName>
</protein>
<dbReference type="Proteomes" id="UP000053237">
    <property type="component" value="Unassembled WGS sequence"/>
</dbReference>
<accession>A0A024GHF6</accession>
<proteinExistence type="predicted"/>
<dbReference type="InParanoid" id="A0A024GHF6"/>
<dbReference type="Pfam" id="PF24906">
    <property type="entry name" value="Zf_WRKY19"/>
    <property type="match status" value="2"/>
</dbReference>
<evidence type="ECO:0000259" key="1">
    <source>
        <dbReference type="Pfam" id="PF24906"/>
    </source>
</evidence>
<feature type="domain" description="WRKY19-like zinc finger" evidence="1">
    <location>
        <begin position="168"/>
        <end position="191"/>
    </location>
</feature>
<gene>
    <name evidence="2" type="ORF">BN9_068160</name>
</gene>
<name>A0A024GHF6_9STRA</name>
<dbReference type="OrthoDB" id="76668at2759"/>
<evidence type="ECO:0000313" key="2">
    <source>
        <dbReference type="EMBL" id="CCI45906.1"/>
    </source>
</evidence>
<evidence type="ECO:0000313" key="3">
    <source>
        <dbReference type="Proteomes" id="UP000053237"/>
    </source>
</evidence>
<dbReference type="PANTHER" id="PTHR31827">
    <property type="entry name" value="EMB|CAB89363.1"/>
    <property type="match status" value="1"/>
</dbReference>
<feature type="domain" description="WRKY19-like zinc finger" evidence="1">
    <location>
        <begin position="120"/>
        <end position="143"/>
    </location>
</feature>
<dbReference type="EMBL" id="CAIX01000111">
    <property type="protein sequence ID" value="CCI45906.1"/>
    <property type="molecule type" value="Genomic_DNA"/>
</dbReference>
<comment type="caution">
    <text evidence="2">The sequence shown here is derived from an EMBL/GenBank/DDBJ whole genome shotgun (WGS) entry which is preliminary data.</text>
</comment>
<reference evidence="2 3" key="1">
    <citation type="submission" date="2012-05" db="EMBL/GenBank/DDBJ databases">
        <title>Recombination and specialization in a pathogen metapopulation.</title>
        <authorList>
            <person name="Gardiner A."/>
            <person name="Kemen E."/>
            <person name="Schultz-Larsen T."/>
            <person name="MacLean D."/>
            <person name="Van Oosterhout C."/>
            <person name="Jones J.D.G."/>
        </authorList>
    </citation>
    <scope>NUCLEOTIDE SEQUENCE [LARGE SCALE GENOMIC DNA]</scope>
    <source>
        <strain evidence="2 3">Ac Nc2</strain>
    </source>
</reference>
<sequence>MSVVIQDQFRTEDRTFFEWYTLRNRALLDTFARRFPSAYNKCSLSFILNHTDVEEKSTYSPRILKTENFKPILPPSSFLSTTESNTESRYGRKRHARRCSVVGCNRYKISRGHCFRHGGGTPCEVVGCTSSAKIRGRCWRHGGSSACIIVGCTKRGKSRGLCWSHGGGTKCKTAECSKVAVSNGFCWAHGGGKRCLFETCKRPAYQRTQNYCQTHYELLYPSQ</sequence>
<organism evidence="2 3">
    <name type="scientific">Albugo candida</name>
    <dbReference type="NCBI Taxonomy" id="65357"/>
    <lineage>
        <taxon>Eukaryota</taxon>
        <taxon>Sar</taxon>
        <taxon>Stramenopiles</taxon>
        <taxon>Oomycota</taxon>
        <taxon>Peronosporomycetes</taxon>
        <taxon>Albuginales</taxon>
        <taxon>Albuginaceae</taxon>
        <taxon>Albugo</taxon>
    </lineage>
</organism>
<dbReference type="AlphaFoldDB" id="A0A024GHF6"/>
<dbReference type="PANTHER" id="PTHR31827:SF1">
    <property type="entry name" value="EMB|CAB89363.1"/>
    <property type="match status" value="1"/>
</dbReference>
<keyword evidence="3" id="KW-1185">Reference proteome</keyword>